<dbReference type="GO" id="GO:0005737">
    <property type="term" value="C:cytoplasm"/>
    <property type="evidence" value="ECO:0007669"/>
    <property type="project" value="UniProtKB-SubCell"/>
</dbReference>
<comment type="pathway">
    <text evidence="10 11">Cell wall biogenesis; peptidoglycan biosynthesis.</text>
</comment>
<comment type="catalytic activity">
    <reaction evidence="10 11">
        <text>D-alanyl-D-alanine + UDP-N-acetyl-alpha-D-muramoyl-L-alanyl-gamma-D-glutamyl-meso-2,6-diaminopimelate + ATP = UDP-N-acetyl-alpha-D-muramoyl-L-alanyl-gamma-D-glutamyl-meso-2,6-diaminopimeloyl-D-alanyl-D-alanine + ADP + phosphate + H(+)</text>
        <dbReference type="Rhea" id="RHEA:28374"/>
        <dbReference type="ChEBI" id="CHEBI:15378"/>
        <dbReference type="ChEBI" id="CHEBI:30616"/>
        <dbReference type="ChEBI" id="CHEBI:43474"/>
        <dbReference type="ChEBI" id="CHEBI:57822"/>
        <dbReference type="ChEBI" id="CHEBI:61386"/>
        <dbReference type="ChEBI" id="CHEBI:83905"/>
        <dbReference type="ChEBI" id="CHEBI:456216"/>
        <dbReference type="EC" id="6.3.2.10"/>
    </reaction>
</comment>
<comment type="similarity">
    <text evidence="10">Belongs to the MurCDEF family. MurF subfamily.</text>
</comment>
<accession>A0A7Y4KUC0</accession>
<evidence type="ECO:0000313" key="17">
    <source>
        <dbReference type="Proteomes" id="UP000534306"/>
    </source>
</evidence>
<dbReference type="UniPathway" id="UPA00219"/>
<evidence type="ECO:0000256" key="5">
    <source>
        <dbReference type="ARBA" id="ARBA00022840"/>
    </source>
</evidence>
<evidence type="ECO:0000256" key="1">
    <source>
        <dbReference type="ARBA" id="ARBA00022490"/>
    </source>
</evidence>
<keyword evidence="7 10" id="KW-0573">Peptidoglycan synthesis</keyword>
<dbReference type="EC" id="6.3.2.10" evidence="10 11"/>
<dbReference type="GO" id="GO:0005524">
    <property type="term" value="F:ATP binding"/>
    <property type="evidence" value="ECO:0007669"/>
    <property type="project" value="UniProtKB-UniRule"/>
</dbReference>
<evidence type="ECO:0000256" key="4">
    <source>
        <dbReference type="ARBA" id="ARBA00022741"/>
    </source>
</evidence>
<dbReference type="HAMAP" id="MF_02019">
    <property type="entry name" value="MurF"/>
    <property type="match status" value="1"/>
</dbReference>
<proteinExistence type="inferred from homology"/>
<dbReference type="SUPFAM" id="SSF53244">
    <property type="entry name" value="MurD-like peptide ligases, peptide-binding domain"/>
    <property type="match status" value="1"/>
</dbReference>
<keyword evidence="2 10" id="KW-0436">Ligase</keyword>
<evidence type="ECO:0000259" key="12">
    <source>
        <dbReference type="Pfam" id="PF01225"/>
    </source>
</evidence>
<dbReference type="InterPro" id="IPR013221">
    <property type="entry name" value="Mur_ligase_cen"/>
</dbReference>
<evidence type="ECO:0000256" key="11">
    <source>
        <dbReference type="RuleBase" id="RU004136"/>
    </source>
</evidence>
<evidence type="ECO:0000256" key="9">
    <source>
        <dbReference type="ARBA" id="ARBA00023316"/>
    </source>
</evidence>
<dbReference type="Proteomes" id="UP000534306">
    <property type="component" value="Unassembled WGS sequence"/>
</dbReference>
<keyword evidence="5 10" id="KW-0067">ATP-binding</keyword>
<dbReference type="PANTHER" id="PTHR43024">
    <property type="entry name" value="UDP-N-ACETYLMURAMOYL-TRIPEPTIDE--D-ALANYL-D-ALANINE LIGASE"/>
    <property type="match status" value="1"/>
</dbReference>
<evidence type="ECO:0000256" key="2">
    <source>
        <dbReference type="ARBA" id="ARBA00022598"/>
    </source>
</evidence>
<evidence type="ECO:0000313" key="18">
    <source>
        <dbReference type="Proteomes" id="UP000553957"/>
    </source>
</evidence>
<dbReference type="Gene3D" id="3.40.1390.10">
    <property type="entry name" value="MurE/MurF, N-terminal domain"/>
    <property type="match status" value="1"/>
</dbReference>
<dbReference type="InterPro" id="IPR035911">
    <property type="entry name" value="MurE/MurF_N"/>
</dbReference>
<dbReference type="Pfam" id="PF02875">
    <property type="entry name" value="Mur_ligase_C"/>
    <property type="match status" value="1"/>
</dbReference>
<evidence type="ECO:0000256" key="10">
    <source>
        <dbReference type="HAMAP-Rule" id="MF_02019"/>
    </source>
</evidence>
<keyword evidence="8 10" id="KW-0131">Cell cycle</keyword>
<keyword evidence="17" id="KW-1185">Reference proteome</keyword>
<feature type="domain" description="Mur ligase C-terminal" evidence="13">
    <location>
        <begin position="319"/>
        <end position="446"/>
    </location>
</feature>
<dbReference type="Gene3D" id="3.40.1190.10">
    <property type="entry name" value="Mur-like, catalytic domain"/>
    <property type="match status" value="1"/>
</dbReference>
<dbReference type="InterPro" id="IPR036615">
    <property type="entry name" value="Mur_ligase_C_dom_sf"/>
</dbReference>
<protein>
    <recommendedName>
        <fullName evidence="10 11">UDP-N-acetylmuramoyl-tripeptide--D-alanyl-D-alanine ligase</fullName>
        <ecNumber evidence="10 11">6.3.2.10</ecNumber>
    </recommendedName>
    <alternativeName>
        <fullName evidence="10">D-alanyl-D-alanine-adding enzyme</fullName>
    </alternativeName>
</protein>
<dbReference type="NCBIfam" id="TIGR01143">
    <property type="entry name" value="murF"/>
    <property type="match status" value="1"/>
</dbReference>
<organism evidence="16 17">
    <name type="scientific">Kribbella sandramycini</name>
    <dbReference type="NCBI Taxonomy" id="60450"/>
    <lineage>
        <taxon>Bacteria</taxon>
        <taxon>Bacillati</taxon>
        <taxon>Actinomycetota</taxon>
        <taxon>Actinomycetes</taxon>
        <taxon>Propionibacteriales</taxon>
        <taxon>Kribbellaceae</taxon>
        <taxon>Kribbella</taxon>
    </lineage>
</organism>
<evidence type="ECO:0000313" key="15">
    <source>
        <dbReference type="EMBL" id="MBB6568570.1"/>
    </source>
</evidence>
<evidence type="ECO:0000259" key="14">
    <source>
        <dbReference type="Pfam" id="PF08245"/>
    </source>
</evidence>
<dbReference type="InterPro" id="IPR004101">
    <property type="entry name" value="Mur_ligase_C"/>
</dbReference>
<comment type="function">
    <text evidence="10 11">Involved in cell wall formation. Catalyzes the final step in the synthesis of UDP-N-acetylmuramoyl-pentapeptide, the precursor of murein.</text>
</comment>
<feature type="domain" description="Mur ligase central" evidence="14">
    <location>
        <begin position="109"/>
        <end position="294"/>
    </location>
</feature>
<evidence type="ECO:0000256" key="3">
    <source>
        <dbReference type="ARBA" id="ARBA00022618"/>
    </source>
</evidence>
<keyword evidence="6 10" id="KW-0133">Cell shape</keyword>
<evidence type="ECO:0000256" key="8">
    <source>
        <dbReference type="ARBA" id="ARBA00023306"/>
    </source>
</evidence>
<dbReference type="InterPro" id="IPR051046">
    <property type="entry name" value="MurCDEF_CellWall_CoF430Synth"/>
</dbReference>
<evidence type="ECO:0000256" key="6">
    <source>
        <dbReference type="ARBA" id="ARBA00022960"/>
    </source>
</evidence>
<dbReference type="Proteomes" id="UP000553957">
    <property type="component" value="Unassembled WGS sequence"/>
</dbReference>
<dbReference type="EMBL" id="JACHKF010000001">
    <property type="protein sequence ID" value="MBB6568570.1"/>
    <property type="molecule type" value="Genomic_DNA"/>
</dbReference>
<dbReference type="Pfam" id="PF08245">
    <property type="entry name" value="Mur_ligase_M"/>
    <property type="match status" value="1"/>
</dbReference>
<dbReference type="InterPro" id="IPR000713">
    <property type="entry name" value="Mur_ligase_N"/>
</dbReference>
<keyword evidence="3 10" id="KW-0132">Cell division</keyword>
<dbReference type="GO" id="GO:0051301">
    <property type="term" value="P:cell division"/>
    <property type="evidence" value="ECO:0007669"/>
    <property type="project" value="UniProtKB-KW"/>
</dbReference>
<evidence type="ECO:0000256" key="7">
    <source>
        <dbReference type="ARBA" id="ARBA00022984"/>
    </source>
</evidence>
<keyword evidence="4 10" id="KW-0547">Nucleotide-binding</keyword>
<dbReference type="GO" id="GO:0071555">
    <property type="term" value="P:cell wall organization"/>
    <property type="evidence" value="ECO:0007669"/>
    <property type="project" value="UniProtKB-KW"/>
</dbReference>
<name>A0A7Y4KUC0_9ACTN</name>
<comment type="caution">
    <text evidence="16">The sequence shown here is derived from an EMBL/GenBank/DDBJ whole genome shotgun (WGS) entry which is preliminary data.</text>
</comment>
<sequence length="464" mass="47892">MIPVRCGEIAEAVHGELAGVDPAAVVDGAVVIDSRAAGPGGLFVALPGERVDGHDYVGTATAAGVTVSLTTRPIDGCPCIVVADAQRALGDLARLVISRLPGLTVIGLTGSSGKTSTKDLIAQLIRPYGETVAPEGSFNNELGHPLTALQATESTKFLVAEMGARHAGDIVYLSGITPPQVGLVLNVGTSHIGEFGSQDNIAQAKGELIEAVRPGGTAVLNADDPRVAAMASRTEQRVLTFGEAEAADVRATDLTLDGEGRPSFTLRIGDFAGAVQLNYVGEHYVSNALGAAAIGYALGLTPEQLATGLTAATPVSAARMEVVERADGVTIINDAFNANPDSTRAALKALVAIGRSRGARTWAVLGEMLELGETSAEQHDGIGRLVVRLDVNRLLVIGPGAKPIHLGASLEGSWGDESAYVDTIPEGLEFLRGELRKGDVVLVKSSKGSKLRSLAEALIEEVAQ</sequence>
<reference evidence="16 17" key="1">
    <citation type="submission" date="2020-05" db="EMBL/GenBank/DDBJ databases">
        <title>Genome sequence of Kribbella sandramycini ATCC 39419.</title>
        <authorList>
            <person name="Maclea K.S."/>
            <person name="Fair J.L."/>
        </authorList>
    </citation>
    <scope>NUCLEOTIDE SEQUENCE [LARGE SCALE GENOMIC DNA]</scope>
    <source>
        <strain evidence="16 17">ATCC 39419</strain>
    </source>
</reference>
<comment type="subcellular location">
    <subcellularLocation>
        <location evidence="10 11">Cytoplasm</location>
    </subcellularLocation>
</comment>
<dbReference type="EMBL" id="JABJRC010000001">
    <property type="protein sequence ID" value="NOL38843.1"/>
    <property type="molecule type" value="Genomic_DNA"/>
</dbReference>
<reference evidence="15 18" key="2">
    <citation type="submission" date="2020-08" db="EMBL/GenBank/DDBJ databases">
        <title>Sequencing the genomes of 1000 actinobacteria strains.</title>
        <authorList>
            <person name="Klenk H.-P."/>
        </authorList>
    </citation>
    <scope>NUCLEOTIDE SEQUENCE [LARGE SCALE GENOMIC DNA]</scope>
    <source>
        <strain evidence="15 18">DSM 15626</strain>
    </source>
</reference>
<keyword evidence="9 10" id="KW-0961">Cell wall biogenesis/degradation</keyword>
<dbReference type="PANTHER" id="PTHR43024:SF1">
    <property type="entry name" value="UDP-N-ACETYLMURAMOYL-TRIPEPTIDE--D-ALANYL-D-ALANINE LIGASE"/>
    <property type="match status" value="1"/>
</dbReference>
<keyword evidence="1 10" id="KW-0963">Cytoplasm</keyword>
<dbReference type="RefSeq" id="WP_171670233.1">
    <property type="nucleotide sequence ID" value="NZ_BAAAGT010000018.1"/>
</dbReference>
<dbReference type="GO" id="GO:0047480">
    <property type="term" value="F:UDP-N-acetylmuramoyl-tripeptide-D-alanyl-D-alanine ligase activity"/>
    <property type="evidence" value="ECO:0007669"/>
    <property type="project" value="UniProtKB-UniRule"/>
</dbReference>
<dbReference type="AlphaFoldDB" id="A0A7Y4KUC0"/>
<dbReference type="InterPro" id="IPR005863">
    <property type="entry name" value="UDP-N-AcMur_synth"/>
</dbReference>
<dbReference type="InterPro" id="IPR036565">
    <property type="entry name" value="Mur-like_cat_sf"/>
</dbReference>
<feature type="binding site" evidence="10">
    <location>
        <begin position="110"/>
        <end position="116"/>
    </location>
    <ligand>
        <name>ATP</name>
        <dbReference type="ChEBI" id="CHEBI:30616"/>
    </ligand>
</feature>
<dbReference type="SUPFAM" id="SSF63418">
    <property type="entry name" value="MurE/MurF N-terminal domain"/>
    <property type="match status" value="1"/>
</dbReference>
<dbReference type="Pfam" id="PF01225">
    <property type="entry name" value="Mur_ligase"/>
    <property type="match status" value="1"/>
</dbReference>
<feature type="domain" description="Mur ligase N-terminal catalytic" evidence="12">
    <location>
        <begin position="30"/>
        <end position="74"/>
    </location>
</feature>
<dbReference type="GO" id="GO:0008360">
    <property type="term" value="P:regulation of cell shape"/>
    <property type="evidence" value="ECO:0007669"/>
    <property type="project" value="UniProtKB-KW"/>
</dbReference>
<evidence type="ECO:0000313" key="16">
    <source>
        <dbReference type="EMBL" id="NOL38843.1"/>
    </source>
</evidence>
<dbReference type="GO" id="GO:0009252">
    <property type="term" value="P:peptidoglycan biosynthetic process"/>
    <property type="evidence" value="ECO:0007669"/>
    <property type="project" value="UniProtKB-UniRule"/>
</dbReference>
<gene>
    <name evidence="10" type="primary">murF</name>
    <name evidence="15" type="ORF">HNR71_004207</name>
    <name evidence="16" type="ORF">HPO96_01155</name>
</gene>
<dbReference type="SUPFAM" id="SSF53623">
    <property type="entry name" value="MurD-like peptide ligases, catalytic domain"/>
    <property type="match status" value="1"/>
</dbReference>
<evidence type="ECO:0000259" key="13">
    <source>
        <dbReference type="Pfam" id="PF02875"/>
    </source>
</evidence>
<dbReference type="Gene3D" id="3.90.190.20">
    <property type="entry name" value="Mur ligase, C-terminal domain"/>
    <property type="match status" value="1"/>
</dbReference>